<dbReference type="AlphaFoldDB" id="A0A1X9MA64"/>
<organism evidence="2 3">
    <name type="scientific">Halalkalibacter krulwichiae</name>
    <dbReference type="NCBI Taxonomy" id="199441"/>
    <lineage>
        <taxon>Bacteria</taxon>
        <taxon>Bacillati</taxon>
        <taxon>Bacillota</taxon>
        <taxon>Bacilli</taxon>
        <taxon>Bacillales</taxon>
        <taxon>Bacillaceae</taxon>
        <taxon>Halalkalibacter</taxon>
    </lineage>
</organism>
<name>A0A1X9MA64_9BACI</name>
<dbReference type="InterPro" id="IPR040983">
    <property type="entry name" value="Bact_RF_family5"/>
</dbReference>
<dbReference type="KEGG" id="bkw:BkAM31D_00550"/>
<proteinExistence type="predicted"/>
<feature type="coiled-coil region" evidence="1">
    <location>
        <begin position="40"/>
        <end position="82"/>
    </location>
</feature>
<accession>A0A1X9MA64</accession>
<evidence type="ECO:0000313" key="2">
    <source>
        <dbReference type="EMBL" id="ARK28481.1"/>
    </source>
</evidence>
<dbReference type="EMBL" id="CP020814">
    <property type="protein sequence ID" value="ARK28481.1"/>
    <property type="molecule type" value="Genomic_DNA"/>
</dbReference>
<dbReference type="RefSeq" id="WP_066159478.1">
    <property type="nucleotide sequence ID" value="NZ_CP020814.1"/>
</dbReference>
<dbReference type="STRING" id="199441.BkAM31D_00550"/>
<dbReference type="Pfam" id="PF18846">
    <property type="entry name" value="baeRF_family5"/>
    <property type="match status" value="1"/>
</dbReference>
<keyword evidence="3" id="KW-1185">Reference proteome</keyword>
<dbReference type="Proteomes" id="UP000193006">
    <property type="component" value="Chromosome"/>
</dbReference>
<reference evidence="2 3" key="1">
    <citation type="submission" date="2017-04" db="EMBL/GenBank/DDBJ databases">
        <title>Bacillus krulwichiae AM31D Genome sequencing and assembly.</title>
        <authorList>
            <person name="Krulwich T.A."/>
            <person name="Anastor L."/>
            <person name="Ehrlich R."/>
            <person name="Ehrlich G.D."/>
            <person name="Janto B."/>
        </authorList>
    </citation>
    <scope>NUCLEOTIDE SEQUENCE [LARGE SCALE GENOMIC DNA]</scope>
    <source>
        <strain evidence="2 3">AM31D</strain>
    </source>
</reference>
<evidence type="ECO:0000256" key="1">
    <source>
        <dbReference type="SAM" id="Coils"/>
    </source>
</evidence>
<evidence type="ECO:0000313" key="3">
    <source>
        <dbReference type="Proteomes" id="UP000193006"/>
    </source>
</evidence>
<keyword evidence="1" id="KW-0175">Coiled coil</keyword>
<protein>
    <submittedName>
        <fullName evidence="2">Uncharacterized protein</fullName>
    </submittedName>
</protein>
<sequence>MLQPNGLQQLKDQYACDKGVLTIYLNTDQTSNDQQKGEWKIRLKNGLKKLEQYIERMNANQIQTFKKLKKNALKEIENLQLQLPKSFVLVASEKGGLYLKELRIQVENEFQWDKEPKFLQLENLQKRYPQEGILLIQKENIYMIETSLGEVNEETLYSLELESADWKPYEGNAARDRMASSANHRDKYDQRFEANQIRWLKQLASDLEQQGVKRGWKHVYLLGEKELVTEFEKQVKLINKTKINKNYTNLTSMEILNQLLVS</sequence>
<gene>
    <name evidence="2" type="ORF">BkAM31D_00550</name>
</gene>